<evidence type="ECO:0000313" key="1">
    <source>
        <dbReference type="EMBL" id="KYP39037.1"/>
    </source>
</evidence>
<dbReference type="Proteomes" id="UP000075243">
    <property type="component" value="Unassembled WGS sequence"/>
</dbReference>
<evidence type="ECO:0000313" key="2">
    <source>
        <dbReference type="Proteomes" id="UP000075243"/>
    </source>
</evidence>
<dbReference type="EMBL" id="KQ483944">
    <property type="protein sequence ID" value="KYP39037.1"/>
    <property type="molecule type" value="Genomic_DNA"/>
</dbReference>
<name>A0A151R930_CAJCA</name>
<reference evidence="1" key="1">
    <citation type="journal article" date="2012" name="Nat. Biotechnol.">
        <title>Draft genome sequence of pigeonpea (Cajanus cajan), an orphan legume crop of resource-poor farmers.</title>
        <authorList>
            <person name="Varshney R.K."/>
            <person name="Chen W."/>
            <person name="Li Y."/>
            <person name="Bharti A.K."/>
            <person name="Saxena R.K."/>
            <person name="Schlueter J.A."/>
            <person name="Donoghue M.T."/>
            <person name="Azam S."/>
            <person name="Fan G."/>
            <person name="Whaley A.M."/>
            <person name="Farmer A.D."/>
            <person name="Sheridan J."/>
            <person name="Iwata A."/>
            <person name="Tuteja R."/>
            <person name="Penmetsa R.V."/>
            <person name="Wu W."/>
            <person name="Upadhyaya H.D."/>
            <person name="Yang S.P."/>
            <person name="Shah T."/>
            <person name="Saxena K.B."/>
            <person name="Michael T."/>
            <person name="McCombie W.R."/>
            <person name="Yang B."/>
            <person name="Zhang G."/>
            <person name="Yang H."/>
            <person name="Wang J."/>
            <person name="Spillane C."/>
            <person name="Cook D.R."/>
            <person name="May G.D."/>
            <person name="Xu X."/>
            <person name="Jackson S.A."/>
        </authorList>
    </citation>
    <scope>NUCLEOTIDE SEQUENCE [LARGE SCALE GENOMIC DNA]</scope>
</reference>
<dbReference type="AlphaFoldDB" id="A0A151R930"/>
<gene>
    <name evidence="1" type="ORF">KK1_039684</name>
</gene>
<proteinExistence type="predicted"/>
<dbReference type="Gramene" id="C.cajan_38860.t">
    <property type="protein sequence ID" value="C.cajan_38860.t"/>
    <property type="gene ID" value="C.cajan_38860"/>
</dbReference>
<keyword evidence="2" id="KW-1185">Reference proteome</keyword>
<sequence length="66" mass="7756">MFTFTNSPAIPISNDENYHIWTIKMKFVLRSCLHAVLVDHIFTKIMDLETCKQVWDNGYCELNATF</sequence>
<organism evidence="1 2">
    <name type="scientific">Cajanus cajan</name>
    <name type="common">Pigeon pea</name>
    <name type="synonym">Cajanus indicus</name>
    <dbReference type="NCBI Taxonomy" id="3821"/>
    <lineage>
        <taxon>Eukaryota</taxon>
        <taxon>Viridiplantae</taxon>
        <taxon>Streptophyta</taxon>
        <taxon>Embryophyta</taxon>
        <taxon>Tracheophyta</taxon>
        <taxon>Spermatophyta</taxon>
        <taxon>Magnoliopsida</taxon>
        <taxon>eudicotyledons</taxon>
        <taxon>Gunneridae</taxon>
        <taxon>Pentapetalae</taxon>
        <taxon>rosids</taxon>
        <taxon>fabids</taxon>
        <taxon>Fabales</taxon>
        <taxon>Fabaceae</taxon>
        <taxon>Papilionoideae</taxon>
        <taxon>50 kb inversion clade</taxon>
        <taxon>NPAAA clade</taxon>
        <taxon>indigoferoid/millettioid clade</taxon>
        <taxon>Phaseoleae</taxon>
        <taxon>Cajanus</taxon>
    </lineage>
</organism>
<evidence type="ECO:0008006" key="3">
    <source>
        <dbReference type="Google" id="ProtNLM"/>
    </source>
</evidence>
<protein>
    <recommendedName>
        <fullName evidence="3">DUF4219 domain-containing protein</fullName>
    </recommendedName>
</protein>
<accession>A0A151R930</accession>